<proteinExistence type="predicted"/>
<accession>A0A6C0IF10</accession>
<sequence length="72" mass="7927">MSLGRVVGGVDCARWHLPVHQTDGPMVCEDVDLLLARVHERADTLLVSPAPTRVDGAVRELHIWLRHVLAGL</sequence>
<reference evidence="1" key="1">
    <citation type="journal article" date="2020" name="Nature">
        <title>Giant virus diversity and host interactions through global metagenomics.</title>
        <authorList>
            <person name="Schulz F."/>
            <person name="Roux S."/>
            <person name="Paez-Espino D."/>
            <person name="Jungbluth S."/>
            <person name="Walsh D.A."/>
            <person name="Denef V.J."/>
            <person name="McMahon K.D."/>
            <person name="Konstantinidis K.T."/>
            <person name="Eloe-Fadrosh E.A."/>
            <person name="Kyrpides N.C."/>
            <person name="Woyke T."/>
        </authorList>
    </citation>
    <scope>NUCLEOTIDE SEQUENCE</scope>
    <source>
        <strain evidence="1">GVMAG-M-3300023184-77</strain>
    </source>
</reference>
<protein>
    <submittedName>
        <fullName evidence="1">Uncharacterized protein</fullName>
    </submittedName>
</protein>
<evidence type="ECO:0000313" key="1">
    <source>
        <dbReference type="EMBL" id="QHT91492.1"/>
    </source>
</evidence>
<organism evidence="1">
    <name type="scientific">viral metagenome</name>
    <dbReference type="NCBI Taxonomy" id="1070528"/>
    <lineage>
        <taxon>unclassified sequences</taxon>
        <taxon>metagenomes</taxon>
        <taxon>organismal metagenomes</taxon>
    </lineage>
</organism>
<name>A0A6C0IF10_9ZZZZ</name>
<dbReference type="AlphaFoldDB" id="A0A6C0IF10"/>
<dbReference type="EMBL" id="MN740165">
    <property type="protein sequence ID" value="QHT91492.1"/>
    <property type="molecule type" value="Genomic_DNA"/>
</dbReference>